<evidence type="ECO:0000313" key="3">
    <source>
        <dbReference type="Proteomes" id="UP000540556"/>
    </source>
</evidence>
<feature type="transmembrane region" description="Helical" evidence="1">
    <location>
        <begin position="356"/>
        <end position="381"/>
    </location>
</feature>
<dbReference type="RefSeq" id="WP_182947329.1">
    <property type="nucleotide sequence ID" value="NZ_JABEQK010000001.1"/>
</dbReference>
<evidence type="ECO:0000256" key="1">
    <source>
        <dbReference type="SAM" id="Phobius"/>
    </source>
</evidence>
<feature type="transmembrane region" description="Helical" evidence="1">
    <location>
        <begin position="229"/>
        <end position="251"/>
    </location>
</feature>
<keyword evidence="3" id="KW-1185">Reference proteome</keyword>
<accession>A0A7W4KB71</accession>
<feature type="transmembrane region" description="Helical" evidence="1">
    <location>
        <begin position="170"/>
        <end position="190"/>
    </location>
</feature>
<dbReference type="Proteomes" id="UP000540556">
    <property type="component" value="Unassembled WGS sequence"/>
</dbReference>
<keyword evidence="1" id="KW-1133">Transmembrane helix</keyword>
<reference evidence="2 3" key="1">
    <citation type="submission" date="2020-04" db="EMBL/GenBank/DDBJ databases">
        <title>Description of novel Gluconacetobacter.</title>
        <authorList>
            <person name="Sombolestani A."/>
        </authorList>
    </citation>
    <scope>NUCLEOTIDE SEQUENCE [LARGE SCALE GENOMIC DNA]</scope>
    <source>
        <strain evidence="2 3">LMG 27800</strain>
    </source>
</reference>
<feature type="transmembrane region" description="Helical" evidence="1">
    <location>
        <begin position="79"/>
        <end position="103"/>
    </location>
</feature>
<gene>
    <name evidence="2" type="ORF">HLH27_01600</name>
</gene>
<feature type="transmembrane region" description="Helical" evidence="1">
    <location>
        <begin position="27"/>
        <end position="48"/>
    </location>
</feature>
<feature type="transmembrane region" description="Helical" evidence="1">
    <location>
        <begin position="401"/>
        <end position="424"/>
    </location>
</feature>
<feature type="transmembrane region" description="Helical" evidence="1">
    <location>
        <begin position="196"/>
        <end position="217"/>
    </location>
</feature>
<dbReference type="AlphaFoldDB" id="A0A7W4KB71"/>
<evidence type="ECO:0008006" key="4">
    <source>
        <dbReference type="Google" id="ProtNLM"/>
    </source>
</evidence>
<organism evidence="2 3">
    <name type="scientific">Gluconacetobacter takamatsuzukensis</name>
    <dbReference type="NCBI Taxonomy" id="1286190"/>
    <lineage>
        <taxon>Bacteria</taxon>
        <taxon>Pseudomonadati</taxon>
        <taxon>Pseudomonadota</taxon>
        <taxon>Alphaproteobacteria</taxon>
        <taxon>Acetobacterales</taxon>
        <taxon>Acetobacteraceae</taxon>
        <taxon>Gluconacetobacter</taxon>
    </lineage>
</organism>
<feature type="transmembrane region" description="Helical" evidence="1">
    <location>
        <begin position="310"/>
        <end position="336"/>
    </location>
</feature>
<name>A0A7W4KB71_9PROT</name>
<sequence>MLVLSVLLLDGLMPRFAAPQVARAGWGLALALALAMACLPAAAGSLAGPAALLRVDALSLPFVLILSVAGLASGARTPVLAGAALTVGTGNPVLFCIGAAALLPLLRARAVVPRAMVGWESVGVAVATALLSGPRDWRLVVLPVPALVAAAALMGLSVRPLAGARHGAPVGVAHLAGWVAGLCLALRMLVDWPRVPVAALWGGGLVVVGLVLALAGCGRALNARDAGRVAAGMLGGWGGLALLLVGLVVTGRADDLPLLALGAFRALMLLAGGVGMAFLAAILILAEIAEAAGSLRLTRAGGLAALMPKASCLLVMALAGACALPPSGGFAVTWLLVQSLLALPRAEGLVGAMPLLAALAGVGLVCGLLILAAVRLLSGLVLGRPRTPRAAGATDPVAGRLAVPAACLGGSMVMVLVPGLWLWLTRGAGWDAAGLRGAIPLGARPDWLALAAPGGGGAVYPVGIAVLLALAGGLVLALSRLAGTVPSRPVAAWTEGAPPSPPWMPFGEPAAQVGPAQLTGALGWSVAGARPARHGVRRVARRTRVVARRVLTGAEAGVGWVSRHAMGLVLLWLAVAALVRMWGRS</sequence>
<proteinExistence type="predicted"/>
<feature type="transmembrane region" description="Helical" evidence="1">
    <location>
        <begin position="263"/>
        <end position="289"/>
    </location>
</feature>
<dbReference type="EMBL" id="JABEQK010000001">
    <property type="protein sequence ID" value="MBB2203713.1"/>
    <property type="molecule type" value="Genomic_DNA"/>
</dbReference>
<feature type="transmembrane region" description="Helical" evidence="1">
    <location>
        <begin position="458"/>
        <end position="478"/>
    </location>
</feature>
<protein>
    <recommendedName>
        <fullName evidence="4">NADH:quinone oxidoreductase/Mrp antiporter membrane subunit domain-containing protein</fullName>
    </recommendedName>
</protein>
<feature type="transmembrane region" description="Helical" evidence="1">
    <location>
        <begin position="55"/>
        <end position="73"/>
    </location>
</feature>
<evidence type="ECO:0000313" key="2">
    <source>
        <dbReference type="EMBL" id="MBB2203713.1"/>
    </source>
</evidence>
<keyword evidence="1" id="KW-0812">Transmembrane</keyword>
<comment type="caution">
    <text evidence="2">The sequence shown here is derived from an EMBL/GenBank/DDBJ whole genome shotgun (WGS) entry which is preliminary data.</text>
</comment>
<feature type="transmembrane region" description="Helical" evidence="1">
    <location>
        <begin position="139"/>
        <end position="158"/>
    </location>
</feature>
<feature type="transmembrane region" description="Helical" evidence="1">
    <location>
        <begin position="565"/>
        <end position="583"/>
    </location>
</feature>
<keyword evidence="1" id="KW-0472">Membrane</keyword>